<dbReference type="EMBL" id="BARV01003844">
    <property type="protein sequence ID" value="GAI12456.1"/>
    <property type="molecule type" value="Genomic_DNA"/>
</dbReference>
<organism evidence="1">
    <name type="scientific">marine sediment metagenome</name>
    <dbReference type="NCBI Taxonomy" id="412755"/>
    <lineage>
        <taxon>unclassified sequences</taxon>
        <taxon>metagenomes</taxon>
        <taxon>ecological metagenomes</taxon>
    </lineage>
</organism>
<reference evidence="1" key="1">
    <citation type="journal article" date="2014" name="Front. Microbiol.">
        <title>High frequency of phylogenetically diverse reductive dehalogenase-homologous genes in deep subseafloor sedimentary metagenomes.</title>
        <authorList>
            <person name="Kawai M."/>
            <person name="Futagami T."/>
            <person name="Toyoda A."/>
            <person name="Takaki Y."/>
            <person name="Nishi S."/>
            <person name="Hori S."/>
            <person name="Arai W."/>
            <person name="Tsubouchi T."/>
            <person name="Morono Y."/>
            <person name="Uchiyama I."/>
            <person name="Ito T."/>
            <person name="Fujiyama A."/>
            <person name="Inagaki F."/>
            <person name="Takami H."/>
        </authorList>
    </citation>
    <scope>NUCLEOTIDE SEQUENCE</scope>
    <source>
        <strain evidence="1">Expedition CK06-06</strain>
    </source>
</reference>
<proteinExistence type="predicted"/>
<comment type="caution">
    <text evidence="1">The sequence shown here is derived from an EMBL/GenBank/DDBJ whole genome shotgun (WGS) entry which is preliminary data.</text>
</comment>
<dbReference type="AlphaFoldDB" id="X1M336"/>
<name>X1M336_9ZZZZ</name>
<gene>
    <name evidence="1" type="ORF">S06H3_08935</name>
</gene>
<sequence>MIRAEIKRKVKKIVKEYCPCERTQQRRKNETKAIKLIEKCLGRLTKEDIATIMEYLDSDLWDGYEYRGRFGQLLTGQNWNLILQNDAHKLNSLFSEIYREEKLEMVKSLISDLLGIYHGFVSCLLYLKDSDKYNVFIPATTKGVKEAFPHKAKVLRYTGPFQKNFLMFNELTNKLKRECRLKPQEVDIVLTCLPSW</sequence>
<evidence type="ECO:0000313" key="1">
    <source>
        <dbReference type="EMBL" id="GAI12456.1"/>
    </source>
</evidence>
<protein>
    <submittedName>
        <fullName evidence="1">Uncharacterized protein</fullName>
    </submittedName>
</protein>
<accession>X1M336</accession>